<dbReference type="EMBL" id="JAWLIP010000007">
    <property type="protein sequence ID" value="MDV6227825.1"/>
    <property type="molecule type" value="Genomic_DNA"/>
</dbReference>
<feature type="domain" description="HTH iclR-type" evidence="4">
    <location>
        <begin position="12"/>
        <end position="73"/>
    </location>
</feature>
<organism evidence="6 7">
    <name type="scientific">Nitratireductor aquimarinus</name>
    <dbReference type="NCBI Taxonomy" id="889300"/>
    <lineage>
        <taxon>Bacteria</taxon>
        <taxon>Pseudomonadati</taxon>
        <taxon>Pseudomonadota</taxon>
        <taxon>Alphaproteobacteria</taxon>
        <taxon>Hyphomicrobiales</taxon>
        <taxon>Phyllobacteriaceae</taxon>
        <taxon>Nitratireductor</taxon>
    </lineage>
</organism>
<dbReference type="Proteomes" id="UP001185659">
    <property type="component" value="Unassembled WGS sequence"/>
</dbReference>
<dbReference type="Pfam" id="PF01614">
    <property type="entry name" value="IclR_C"/>
    <property type="match status" value="1"/>
</dbReference>
<dbReference type="PROSITE" id="PS51077">
    <property type="entry name" value="HTH_ICLR"/>
    <property type="match status" value="1"/>
</dbReference>
<gene>
    <name evidence="6" type="ORF">R2G56_16135</name>
</gene>
<name>A0ABU4ANK5_9HYPH</name>
<comment type="caution">
    <text evidence="6">The sequence shown here is derived from an EMBL/GenBank/DDBJ whole genome shotgun (WGS) entry which is preliminary data.</text>
</comment>
<keyword evidence="1" id="KW-0805">Transcription regulation</keyword>
<dbReference type="InterPro" id="IPR036390">
    <property type="entry name" value="WH_DNA-bd_sf"/>
</dbReference>
<keyword evidence="3" id="KW-0804">Transcription</keyword>
<dbReference type="InterPro" id="IPR029016">
    <property type="entry name" value="GAF-like_dom_sf"/>
</dbReference>
<dbReference type="RefSeq" id="WP_113154387.1">
    <property type="nucleotide sequence ID" value="NZ_JAEKJX010000001.1"/>
</dbReference>
<keyword evidence="7" id="KW-1185">Reference proteome</keyword>
<sequence length="280" mass="30675">MAPLEDETEGKMNSLDKMLSVLNGFNEDNLMIDVAQAAELSGSSRASAYRYLQALTRSGLLTPASGGSYVIGSRVIELEMLKRENDPLLRAARYLIRYYADCMGMNIMLCSYYGDKVLCADNAWPDHSIPEIYKPGRSMPIFKGAMAKVILANLSPSQLKSIHSWNAERIRESGLGETLEAFLARMAEIRSAGVTITQGEVVDGLVGIAAPIRDGEERVLGSVVFVLSIEHFNSLERDALAQEIRHIASEIEHGILRASKFAATAPTAAARPRRVPVYRG</sequence>
<dbReference type="PROSITE" id="PS51078">
    <property type="entry name" value="ICLR_ED"/>
    <property type="match status" value="1"/>
</dbReference>
<dbReference type="InterPro" id="IPR050707">
    <property type="entry name" value="HTH_MetabolicPath_Reg"/>
</dbReference>
<evidence type="ECO:0000256" key="3">
    <source>
        <dbReference type="ARBA" id="ARBA00023163"/>
    </source>
</evidence>
<dbReference type="SUPFAM" id="SSF46785">
    <property type="entry name" value="Winged helix' DNA-binding domain"/>
    <property type="match status" value="1"/>
</dbReference>
<dbReference type="InterPro" id="IPR014757">
    <property type="entry name" value="Tscrpt_reg_IclR_C"/>
</dbReference>
<keyword evidence="2" id="KW-0238">DNA-binding</keyword>
<dbReference type="Gene3D" id="1.10.10.10">
    <property type="entry name" value="Winged helix-like DNA-binding domain superfamily/Winged helix DNA-binding domain"/>
    <property type="match status" value="1"/>
</dbReference>
<dbReference type="InterPro" id="IPR036388">
    <property type="entry name" value="WH-like_DNA-bd_sf"/>
</dbReference>
<dbReference type="Pfam" id="PF09339">
    <property type="entry name" value="HTH_IclR"/>
    <property type="match status" value="1"/>
</dbReference>
<evidence type="ECO:0000259" key="5">
    <source>
        <dbReference type="PROSITE" id="PS51078"/>
    </source>
</evidence>
<feature type="domain" description="IclR-ED" evidence="5">
    <location>
        <begin position="74"/>
        <end position="257"/>
    </location>
</feature>
<evidence type="ECO:0000256" key="1">
    <source>
        <dbReference type="ARBA" id="ARBA00023015"/>
    </source>
</evidence>
<evidence type="ECO:0000256" key="2">
    <source>
        <dbReference type="ARBA" id="ARBA00023125"/>
    </source>
</evidence>
<proteinExistence type="predicted"/>
<protein>
    <submittedName>
        <fullName evidence="6">IclR family transcriptional regulator C-terminal domain-containing protein</fullName>
    </submittedName>
</protein>
<evidence type="ECO:0000313" key="7">
    <source>
        <dbReference type="Proteomes" id="UP001185659"/>
    </source>
</evidence>
<accession>A0ABU4ANK5</accession>
<evidence type="ECO:0000313" key="6">
    <source>
        <dbReference type="EMBL" id="MDV6227825.1"/>
    </source>
</evidence>
<dbReference type="PANTHER" id="PTHR30136">
    <property type="entry name" value="HELIX-TURN-HELIX TRANSCRIPTIONAL REGULATOR, ICLR FAMILY"/>
    <property type="match status" value="1"/>
</dbReference>
<dbReference type="InterPro" id="IPR005471">
    <property type="entry name" value="Tscrpt_reg_IclR_N"/>
</dbReference>
<dbReference type="SMART" id="SM00346">
    <property type="entry name" value="HTH_ICLR"/>
    <property type="match status" value="1"/>
</dbReference>
<evidence type="ECO:0000259" key="4">
    <source>
        <dbReference type="PROSITE" id="PS51077"/>
    </source>
</evidence>
<dbReference type="SUPFAM" id="SSF55781">
    <property type="entry name" value="GAF domain-like"/>
    <property type="match status" value="1"/>
</dbReference>
<dbReference type="Gene3D" id="3.30.450.40">
    <property type="match status" value="1"/>
</dbReference>
<dbReference type="PANTHER" id="PTHR30136:SF24">
    <property type="entry name" value="HTH-TYPE TRANSCRIPTIONAL REPRESSOR ALLR"/>
    <property type="match status" value="1"/>
</dbReference>
<reference evidence="6 7" key="1">
    <citation type="submission" date="2023-10" db="EMBL/GenBank/DDBJ databases">
        <authorList>
            <person name="Venkata Ramana C."/>
            <person name="Sasikala C."/>
            <person name="Dhurka M."/>
        </authorList>
    </citation>
    <scope>NUCLEOTIDE SEQUENCE [LARGE SCALE GENOMIC DNA]</scope>
    <source>
        <strain evidence="6 7">KCTC 32151</strain>
    </source>
</reference>